<dbReference type="EMBL" id="BGPR01093498">
    <property type="protein sequence ID" value="GBM31223.1"/>
    <property type="molecule type" value="Genomic_DNA"/>
</dbReference>
<proteinExistence type="predicted"/>
<organism evidence="1 3">
    <name type="scientific">Araneus ventricosus</name>
    <name type="common">Orbweaver spider</name>
    <name type="synonym">Epeira ventricosa</name>
    <dbReference type="NCBI Taxonomy" id="182803"/>
    <lineage>
        <taxon>Eukaryota</taxon>
        <taxon>Metazoa</taxon>
        <taxon>Ecdysozoa</taxon>
        <taxon>Arthropoda</taxon>
        <taxon>Chelicerata</taxon>
        <taxon>Arachnida</taxon>
        <taxon>Araneae</taxon>
        <taxon>Araneomorphae</taxon>
        <taxon>Entelegynae</taxon>
        <taxon>Araneoidea</taxon>
        <taxon>Araneidae</taxon>
        <taxon>Araneus</taxon>
    </lineage>
</organism>
<comment type="caution">
    <text evidence="1">The sequence shown here is derived from an EMBL/GenBank/DDBJ whole genome shotgun (WGS) entry which is preliminary data.</text>
</comment>
<name>A0A4Y2EPJ7_ARAVE</name>
<protein>
    <submittedName>
        <fullName evidence="1">Uncharacterized protein</fullName>
    </submittedName>
</protein>
<dbReference type="EMBL" id="BGPR01093503">
    <property type="protein sequence ID" value="GBM31238.1"/>
    <property type="molecule type" value="Genomic_DNA"/>
</dbReference>
<dbReference type="AlphaFoldDB" id="A0A4Y2EPJ7"/>
<gene>
    <name evidence="1" type="ORF">AVEN_36954_1</name>
    <name evidence="2" type="ORF">AVEN_79100_1</name>
</gene>
<reference evidence="1 3" key="1">
    <citation type="journal article" date="2019" name="Sci. Rep.">
        <title>Orb-weaving spider Araneus ventricosus genome elucidates the spidroin gene catalogue.</title>
        <authorList>
            <person name="Kono N."/>
            <person name="Nakamura H."/>
            <person name="Ohtoshi R."/>
            <person name="Moran D.A.P."/>
            <person name="Shinohara A."/>
            <person name="Yoshida Y."/>
            <person name="Fujiwara M."/>
            <person name="Mori M."/>
            <person name="Tomita M."/>
            <person name="Arakawa K."/>
        </authorList>
    </citation>
    <scope>NUCLEOTIDE SEQUENCE [LARGE SCALE GENOMIC DNA]</scope>
</reference>
<sequence>MDFVHIEFELFLHVHENFIVADYPSDQDQLEECFDQDELKDDDDSEDKLIEKPSKKQVTIAFQAVQHDLIPDTTGTG</sequence>
<evidence type="ECO:0000313" key="2">
    <source>
        <dbReference type="EMBL" id="GBM31238.1"/>
    </source>
</evidence>
<evidence type="ECO:0000313" key="3">
    <source>
        <dbReference type="Proteomes" id="UP000499080"/>
    </source>
</evidence>
<accession>A0A4Y2EPJ7</accession>
<keyword evidence="3" id="KW-1185">Reference proteome</keyword>
<evidence type="ECO:0000313" key="1">
    <source>
        <dbReference type="EMBL" id="GBM31223.1"/>
    </source>
</evidence>
<dbReference type="Proteomes" id="UP000499080">
    <property type="component" value="Unassembled WGS sequence"/>
</dbReference>